<comment type="caution">
    <text evidence="1">The sequence shown here is derived from an EMBL/GenBank/DDBJ whole genome shotgun (WGS) entry which is preliminary data.</text>
</comment>
<name>A0A840YCL0_9SPHN</name>
<keyword evidence="2" id="KW-1185">Reference proteome</keyword>
<dbReference type="Proteomes" id="UP000527143">
    <property type="component" value="Unassembled WGS sequence"/>
</dbReference>
<organism evidence="1 2">
    <name type="scientific">Sphingomonas xinjiangensis</name>
    <dbReference type="NCBI Taxonomy" id="643568"/>
    <lineage>
        <taxon>Bacteria</taxon>
        <taxon>Pseudomonadati</taxon>
        <taxon>Pseudomonadota</taxon>
        <taxon>Alphaproteobacteria</taxon>
        <taxon>Sphingomonadales</taxon>
        <taxon>Sphingomonadaceae</taxon>
        <taxon>Sphingomonas</taxon>
    </lineage>
</organism>
<evidence type="ECO:0000313" key="1">
    <source>
        <dbReference type="EMBL" id="MBB5709749.1"/>
    </source>
</evidence>
<evidence type="ECO:0000313" key="2">
    <source>
        <dbReference type="Proteomes" id="UP000527143"/>
    </source>
</evidence>
<sequence length="69" mass="7477">MPDRIVAIGLLNARDLERLGSGFSRAFAVDESPCFDELLIAIDIADGQMRETADQAPAHLPHAAQRCKA</sequence>
<accession>A0A840YCL0</accession>
<reference evidence="1 2" key="1">
    <citation type="submission" date="2020-08" db="EMBL/GenBank/DDBJ databases">
        <title>Genomic Encyclopedia of Type Strains, Phase IV (KMG-IV): sequencing the most valuable type-strain genomes for metagenomic binning, comparative biology and taxonomic classification.</title>
        <authorList>
            <person name="Goeker M."/>
        </authorList>
    </citation>
    <scope>NUCLEOTIDE SEQUENCE [LARGE SCALE GENOMIC DNA]</scope>
    <source>
        <strain evidence="1 2">DSM 26736</strain>
    </source>
</reference>
<gene>
    <name evidence="1" type="ORF">FHT02_000971</name>
</gene>
<protein>
    <submittedName>
        <fullName evidence="1">Uncharacterized protein</fullName>
    </submittedName>
</protein>
<dbReference type="RefSeq" id="WP_184084921.1">
    <property type="nucleotide sequence ID" value="NZ_JACIJF010000002.1"/>
</dbReference>
<dbReference type="EMBL" id="JACIJF010000002">
    <property type="protein sequence ID" value="MBB5709749.1"/>
    <property type="molecule type" value="Genomic_DNA"/>
</dbReference>
<proteinExistence type="predicted"/>
<dbReference type="AlphaFoldDB" id="A0A840YCL0"/>